<dbReference type="Pfam" id="PF08924">
    <property type="entry name" value="Rv2525c_GlyHyd-like"/>
    <property type="match status" value="1"/>
</dbReference>
<dbReference type="SMART" id="SM01095">
    <property type="entry name" value="Cpl-7"/>
    <property type="match status" value="2"/>
</dbReference>
<dbReference type="Gene3D" id="3.20.20.80">
    <property type="entry name" value="Glycosidases"/>
    <property type="match status" value="1"/>
</dbReference>
<dbReference type="Pfam" id="PF08230">
    <property type="entry name" value="CW_7"/>
    <property type="match status" value="2"/>
</dbReference>
<evidence type="ECO:0000313" key="2">
    <source>
        <dbReference type="EMBL" id="GAA4734013.1"/>
    </source>
</evidence>
<dbReference type="SUPFAM" id="SSF51445">
    <property type="entry name" value="(Trans)glycosidases"/>
    <property type="match status" value="1"/>
</dbReference>
<reference evidence="3" key="1">
    <citation type="journal article" date="2019" name="Int. J. Syst. Evol. Microbiol.">
        <title>The Global Catalogue of Microorganisms (GCM) 10K type strain sequencing project: providing services to taxonomists for standard genome sequencing and annotation.</title>
        <authorList>
            <consortium name="The Broad Institute Genomics Platform"/>
            <consortium name="The Broad Institute Genome Sequencing Center for Infectious Disease"/>
            <person name="Wu L."/>
            <person name="Ma J."/>
        </authorList>
    </citation>
    <scope>NUCLEOTIDE SEQUENCE [LARGE SCALE GENOMIC DNA]</scope>
    <source>
        <strain evidence="3">JCM 18961</strain>
    </source>
</reference>
<comment type="caution">
    <text evidence="2">The sequence shown here is derived from an EMBL/GenBank/DDBJ whole genome shotgun (WGS) entry which is preliminary data.</text>
</comment>
<dbReference type="InterPro" id="IPR015020">
    <property type="entry name" value="Rv2525c-like_Glyco_Hydro-like"/>
</dbReference>
<dbReference type="Proteomes" id="UP001500556">
    <property type="component" value="Unassembled WGS sequence"/>
</dbReference>
<dbReference type="InterPro" id="IPR013168">
    <property type="entry name" value="Cpl_7_lyso_C"/>
</dbReference>
<feature type="domain" description="Cpl-7 lysozyme C-terminal" evidence="1">
    <location>
        <begin position="294"/>
        <end position="335"/>
    </location>
</feature>
<proteinExistence type="predicted"/>
<evidence type="ECO:0000313" key="3">
    <source>
        <dbReference type="Proteomes" id="UP001500556"/>
    </source>
</evidence>
<name>A0ABP8YLW1_9MICO</name>
<organism evidence="2 3">
    <name type="scientific">Pedococcus ginsenosidimutans</name>
    <dbReference type="NCBI Taxonomy" id="490570"/>
    <lineage>
        <taxon>Bacteria</taxon>
        <taxon>Bacillati</taxon>
        <taxon>Actinomycetota</taxon>
        <taxon>Actinomycetes</taxon>
        <taxon>Micrococcales</taxon>
        <taxon>Intrasporangiaceae</taxon>
        <taxon>Pedococcus</taxon>
    </lineage>
</organism>
<dbReference type="InterPro" id="IPR017853">
    <property type="entry name" value="GH"/>
</dbReference>
<protein>
    <recommendedName>
        <fullName evidence="1">Cpl-7 lysozyme C-terminal domain-containing protein</fullName>
    </recommendedName>
</protein>
<sequence>MAGTKHRGRESWGMAMAVHGLDRAAAPGADVARKMLDDIGGTWWNVYIGGPGSSASGWTPDTVRAYREHGVGHFLLIYAGRQQNDVPLLTESQGEHDGRDACTRAALFGYSGTGIPLCLDLEGKTFDAAPARSLDYASGWCHAVRAAGLRPGVYSNPRALVPLAQRAVRPDWVWVASWVTHQSDHGLDPHRATGMPDDLWSKTGQRAWQYAGEFDDHTCRVRGLDVDINVADDAVLVPAAIKGAAQFTKSVVQLATEVLAGKWGNGPERVKRLTAAGHDAKAVQAEVNKLLQSVAQVAAEVLAGKWGNGPDRIKRLTAAGFDPIVVQAEVNRLLLQ</sequence>
<dbReference type="EMBL" id="BAABLO010000013">
    <property type="protein sequence ID" value="GAA4734013.1"/>
    <property type="molecule type" value="Genomic_DNA"/>
</dbReference>
<feature type="domain" description="Cpl-7 lysozyme C-terminal" evidence="1">
    <location>
        <begin position="251"/>
        <end position="292"/>
    </location>
</feature>
<gene>
    <name evidence="2" type="ORF">GCM10025782_36980</name>
</gene>
<keyword evidence="3" id="KW-1185">Reference proteome</keyword>
<evidence type="ECO:0000259" key="1">
    <source>
        <dbReference type="SMART" id="SM01095"/>
    </source>
</evidence>
<accession>A0ABP8YLW1</accession>